<dbReference type="PANTHER" id="PTHR24421">
    <property type="entry name" value="NITRATE/NITRITE SENSOR PROTEIN NARX-RELATED"/>
    <property type="match status" value="1"/>
</dbReference>
<keyword evidence="8" id="KW-0902">Two-component regulatory system</keyword>
<keyword evidence="5" id="KW-0547">Nucleotide-binding</keyword>
<feature type="transmembrane region" description="Helical" evidence="9">
    <location>
        <begin position="69"/>
        <end position="94"/>
    </location>
</feature>
<evidence type="ECO:0000256" key="5">
    <source>
        <dbReference type="ARBA" id="ARBA00022741"/>
    </source>
</evidence>
<evidence type="ECO:0000313" key="11">
    <source>
        <dbReference type="EMBL" id="GAA3620912.1"/>
    </source>
</evidence>
<keyword evidence="9" id="KW-0812">Transmembrane</keyword>
<comment type="catalytic activity">
    <reaction evidence="1">
        <text>ATP + protein L-histidine = ADP + protein N-phospho-L-histidine.</text>
        <dbReference type="EC" id="2.7.13.3"/>
    </reaction>
</comment>
<keyword evidence="12" id="KW-1185">Reference proteome</keyword>
<proteinExistence type="predicted"/>
<dbReference type="Gene3D" id="3.30.565.10">
    <property type="entry name" value="Histidine kinase-like ATPase, C-terminal domain"/>
    <property type="match status" value="1"/>
</dbReference>
<dbReference type="InterPro" id="IPR003594">
    <property type="entry name" value="HATPase_dom"/>
</dbReference>
<keyword evidence="4" id="KW-0808">Transferase</keyword>
<dbReference type="Proteomes" id="UP001501074">
    <property type="component" value="Unassembled WGS sequence"/>
</dbReference>
<feature type="transmembrane region" description="Helical" evidence="9">
    <location>
        <begin position="29"/>
        <end position="57"/>
    </location>
</feature>
<sequence>MLSTWWAELSRPVTPLRGRARRSWALDSLLAGLIAVLAVDSISFTSVAVVLLVAPLLLVRRIWPVPVNLLVIVIAVSTFTTGNLLLQFGALAVALHTLTVLGPRPAAVAGLVFSMFWPLVAAVGPMSAQNSVAQKILIFISFSTPPVLAFALGVYRRSRDQRHADLQARNRLLEIEREQRDALAAADERARIAREMHDLIAHHLTVVVALSEGLARSGEITSERSRQAVTTTVTMARAALQETRNLLGMMPRDSDQGTARQPVPDLRSITGLVSQVRAAGLPVTLEIEGEPPAARASTGLQLTVYRLVQEALTNSMKHALHVTRAVVRLQYRPDALAISIEDDGRTLGASASDGLGRGVLGMRQRAQSFGGTVEAGPAATGGWTVRAQFPLNSEVDQ</sequence>
<dbReference type="InterPro" id="IPR055558">
    <property type="entry name" value="DUF7134"/>
</dbReference>
<dbReference type="RefSeq" id="WP_231489288.1">
    <property type="nucleotide sequence ID" value="NZ_BAAAZO010000007.1"/>
</dbReference>
<dbReference type="Gene3D" id="1.20.5.1930">
    <property type="match status" value="1"/>
</dbReference>
<evidence type="ECO:0000313" key="12">
    <source>
        <dbReference type="Proteomes" id="UP001501074"/>
    </source>
</evidence>
<name>A0ABP6ZZJ1_9ACTN</name>
<accession>A0ABP6ZZJ1</accession>
<dbReference type="InterPro" id="IPR011712">
    <property type="entry name" value="Sig_transdc_His_kin_sub3_dim/P"/>
</dbReference>
<dbReference type="InterPro" id="IPR050482">
    <property type="entry name" value="Sensor_HK_TwoCompSys"/>
</dbReference>
<keyword evidence="7" id="KW-0067">ATP-binding</keyword>
<protein>
    <recommendedName>
        <fullName evidence="2">histidine kinase</fullName>
        <ecNumber evidence="2">2.7.13.3</ecNumber>
    </recommendedName>
</protein>
<keyword evidence="3" id="KW-0597">Phosphoprotein</keyword>
<evidence type="ECO:0000259" key="10">
    <source>
        <dbReference type="SMART" id="SM00387"/>
    </source>
</evidence>
<dbReference type="SMART" id="SM00387">
    <property type="entry name" value="HATPase_c"/>
    <property type="match status" value="1"/>
</dbReference>
<keyword evidence="9" id="KW-1133">Transmembrane helix</keyword>
<evidence type="ECO:0000256" key="7">
    <source>
        <dbReference type="ARBA" id="ARBA00022840"/>
    </source>
</evidence>
<evidence type="ECO:0000256" key="4">
    <source>
        <dbReference type="ARBA" id="ARBA00022679"/>
    </source>
</evidence>
<dbReference type="EMBL" id="BAAAZO010000007">
    <property type="protein sequence ID" value="GAA3620912.1"/>
    <property type="molecule type" value="Genomic_DNA"/>
</dbReference>
<dbReference type="GO" id="GO:0016301">
    <property type="term" value="F:kinase activity"/>
    <property type="evidence" value="ECO:0007669"/>
    <property type="project" value="UniProtKB-KW"/>
</dbReference>
<evidence type="ECO:0000256" key="3">
    <source>
        <dbReference type="ARBA" id="ARBA00022553"/>
    </source>
</evidence>
<keyword evidence="6 11" id="KW-0418">Kinase</keyword>
<dbReference type="Pfam" id="PF07730">
    <property type="entry name" value="HisKA_3"/>
    <property type="match status" value="1"/>
</dbReference>
<dbReference type="Pfam" id="PF02518">
    <property type="entry name" value="HATPase_c"/>
    <property type="match status" value="1"/>
</dbReference>
<reference evidence="12" key="1">
    <citation type="journal article" date="2019" name="Int. J. Syst. Evol. Microbiol.">
        <title>The Global Catalogue of Microorganisms (GCM) 10K type strain sequencing project: providing services to taxonomists for standard genome sequencing and annotation.</title>
        <authorList>
            <consortium name="The Broad Institute Genomics Platform"/>
            <consortium name="The Broad Institute Genome Sequencing Center for Infectious Disease"/>
            <person name="Wu L."/>
            <person name="Ma J."/>
        </authorList>
    </citation>
    <scope>NUCLEOTIDE SEQUENCE [LARGE SCALE GENOMIC DNA]</scope>
    <source>
        <strain evidence="12">JCM 16902</strain>
    </source>
</reference>
<feature type="transmembrane region" description="Helical" evidence="9">
    <location>
        <begin position="136"/>
        <end position="155"/>
    </location>
</feature>
<feature type="domain" description="Histidine kinase/HSP90-like ATPase" evidence="10">
    <location>
        <begin position="299"/>
        <end position="393"/>
    </location>
</feature>
<gene>
    <name evidence="11" type="ORF">GCM10022223_42250</name>
</gene>
<comment type="caution">
    <text evidence="11">The sequence shown here is derived from an EMBL/GenBank/DDBJ whole genome shotgun (WGS) entry which is preliminary data.</text>
</comment>
<dbReference type="EC" id="2.7.13.3" evidence="2"/>
<keyword evidence="9" id="KW-0472">Membrane</keyword>
<dbReference type="Pfam" id="PF23539">
    <property type="entry name" value="DUF7134"/>
    <property type="match status" value="1"/>
</dbReference>
<feature type="transmembrane region" description="Helical" evidence="9">
    <location>
        <begin position="106"/>
        <end position="124"/>
    </location>
</feature>
<dbReference type="InterPro" id="IPR036890">
    <property type="entry name" value="HATPase_C_sf"/>
</dbReference>
<evidence type="ECO:0000256" key="6">
    <source>
        <dbReference type="ARBA" id="ARBA00022777"/>
    </source>
</evidence>
<dbReference type="PANTHER" id="PTHR24421:SF10">
    <property type="entry name" value="NITRATE_NITRITE SENSOR PROTEIN NARQ"/>
    <property type="match status" value="1"/>
</dbReference>
<organism evidence="11 12">
    <name type="scientific">Kineosporia mesophila</name>
    <dbReference type="NCBI Taxonomy" id="566012"/>
    <lineage>
        <taxon>Bacteria</taxon>
        <taxon>Bacillati</taxon>
        <taxon>Actinomycetota</taxon>
        <taxon>Actinomycetes</taxon>
        <taxon>Kineosporiales</taxon>
        <taxon>Kineosporiaceae</taxon>
        <taxon>Kineosporia</taxon>
    </lineage>
</organism>
<evidence type="ECO:0000256" key="9">
    <source>
        <dbReference type="SAM" id="Phobius"/>
    </source>
</evidence>
<dbReference type="CDD" id="cd16917">
    <property type="entry name" value="HATPase_UhpB-NarQ-NarX-like"/>
    <property type="match status" value="1"/>
</dbReference>
<evidence type="ECO:0000256" key="1">
    <source>
        <dbReference type="ARBA" id="ARBA00000085"/>
    </source>
</evidence>
<dbReference type="SUPFAM" id="SSF55874">
    <property type="entry name" value="ATPase domain of HSP90 chaperone/DNA topoisomerase II/histidine kinase"/>
    <property type="match status" value="1"/>
</dbReference>
<evidence type="ECO:0000256" key="8">
    <source>
        <dbReference type="ARBA" id="ARBA00023012"/>
    </source>
</evidence>
<evidence type="ECO:0000256" key="2">
    <source>
        <dbReference type="ARBA" id="ARBA00012438"/>
    </source>
</evidence>